<keyword evidence="3" id="KW-1185">Reference proteome</keyword>
<evidence type="ECO:0000313" key="3">
    <source>
        <dbReference type="Proteomes" id="UP000316968"/>
    </source>
</evidence>
<dbReference type="Pfam" id="PF06335">
    <property type="entry name" value="DUF1054"/>
    <property type="match status" value="1"/>
</dbReference>
<dbReference type="PIRSF" id="PIRSF021332">
    <property type="entry name" value="DUF1054"/>
    <property type="match status" value="1"/>
</dbReference>
<accession>A0A4Y6UTR7</accession>
<dbReference type="EMBL" id="CP041217">
    <property type="protein sequence ID" value="QDH19766.1"/>
    <property type="molecule type" value="Genomic_DNA"/>
</dbReference>
<dbReference type="RefSeq" id="WP_141446153.1">
    <property type="nucleotide sequence ID" value="NZ_CP041217.1"/>
</dbReference>
<dbReference type="OrthoDB" id="9812818at2"/>
<protein>
    <recommendedName>
        <fullName evidence="1">UPF0637 protein FFV09_02125</fullName>
    </recommendedName>
</protein>
<dbReference type="Proteomes" id="UP000316968">
    <property type="component" value="Chromosome"/>
</dbReference>
<dbReference type="HAMAP" id="MF_01851">
    <property type="entry name" value="UPF0637"/>
    <property type="match status" value="1"/>
</dbReference>
<reference evidence="2 3" key="1">
    <citation type="submission" date="2019-06" db="EMBL/GenBank/DDBJ databases">
        <title>Saccharibacillus brassicae sp. nov., an endophytic bacterium isolated from Chinese cabbage seeds (Brassica pekinensis).</title>
        <authorList>
            <person name="Jiang L."/>
            <person name="Lee J."/>
            <person name="Kim S.W."/>
        </authorList>
    </citation>
    <scope>NUCLEOTIDE SEQUENCE [LARGE SCALE GENOMIC DNA]</scope>
    <source>
        <strain evidence="3">KCTC 43072 / ATSA2</strain>
    </source>
</reference>
<comment type="similarity">
    <text evidence="1">Belongs to the UPF0637 family.</text>
</comment>
<evidence type="ECO:0000313" key="2">
    <source>
        <dbReference type="EMBL" id="QDH19766.1"/>
    </source>
</evidence>
<dbReference type="Gene3D" id="3.30.930.20">
    <property type="entry name" value="Protein of unknown function DUF1054"/>
    <property type="match status" value="1"/>
</dbReference>
<dbReference type="InterPro" id="IPR053707">
    <property type="entry name" value="UPF0637_domain_sf"/>
</dbReference>
<dbReference type="AlphaFoldDB" id="A0A4Y6UTR7"/>
<evidence type="ECO:0000256" key="1">
    <source>
        <dbReference type="HAMAP-Rule" id="MF_01851"/>
    </source>
</evidence>
<dbReference type="InterPro" id="IPR009403">
    <property type="entry name" value="UPF0637"/>
</dbReference>
<dbReference type="KEGG" id="saca:FFV09_02125"/>
<name>A0A4Y6UTR7_SACBS</name>
<dbReference type="SUPFAM" id="SSF142913">
    <property type="entry name" value="YktB/PF0168-like"/>
    <property type="match status" value="1"/>
</dbReference>
<sequence>MNVQGFLEKDFAVFEIEGLQPRMDALIANVRPKLDELGRGIAPFLSAQCGEEMYPHVAKHARRTVHPPNDTWVAWATSKRGYKALPHFQVGLFADYLFIVMAVIYESPNKTVLSRALPANESEVLNLVPAGMQSEFYWSVDHTKPGGVKHSELGREGLRLIADRLATVKQSEVLCGRFLQKDDPRLQDGGTLARTVEDTFETLLPLYRMAF</sequence>
<proteinExistence type="inferred from homology"/>
<gene>
    <name evidence="2" type="ORF">FFV09_02125</name>
</gene>
<organism evidence="2 3">
    <name type="scientific">Saccharibacillus brassicae</name>
    <dbReference type="NCBI Taxonomy" id="2583377"/>
    <lineage>
        <taxon>Bacteria</taxon>
        <taxon>Bacillati</taxon>
        <taxon>Bacillota</taxon>
        <taxon>Bacilli</taxon>
        <taxon>Bacillales</taxon>
        <taxon>Paenibacillaceae</taxon>
        <taxon>Saccharibacillus</taxon>
    </lineage>
</organism>